<evidence type="ECO:0000256" key="6">
    <source>
        <dbReference type="ARBA" id="ARBA00022989"/>
    </source>
</evidence>
<keyword evidence="6 9" id="KW-1133">Transmembrane helix</keyword>
<evidence type="ECO:0008006" key="12">
    <source>
        <dbReference type="Google" id="ProtNLM"/>
    </source>
</evidence>
<evidence type="ECO:0000313" key="11">
    <source>
        <dbReference type="Proteomes" id="UP000216312"/>
    </source>
</evidence>
<evidence type="ECO:0000256" key="3">
    <source>
        <dbReference type="ARBA" id="ARBA00022692"/>
    </source>
</evidence>
<dbReference type="GO" id="GO:0004427">
    <property type="term" value="F:inorganic diphosphate phosphatase activity"/>
    <property type="evidence" value="ECO:0007669"/>
    <property type="project" value="InterPro"/>
</dbReference>
<accession>A0A257LVR7</accession>
<evidence type="ECO:0000256" key="7">
    <source>
        <dbReference type="ARBA" id="ARBA00023065"/>
    </source>
</evidence>
<dbReference type="EMBL" id="NMUJ01000001">
    <property type="protein sequence ID" value="OYV03589.1"/>
    <property type="molecule type" value="Genomic_DNA"/>
</dbReference>
<keyword evidence="7" id="KW-0406">Ion transport</keyword>
<feature type="transmembrane region" description="Helical" evidence="9">
    <location>
        <begin position="38"/>
        <end position="55"/>
    </location>
</feature>
<dbReference type="Pfam" id="PF03030">
    <property type="entry name" value="H_PPase"/>
    <property type="match status" value="1"/>
</dbReference>
<protein>
    <recommendedName>
        <fullName evidence="12">Sodium-translocating pyrophosphatase</fullName>
    </recommendedName>
</protein>
<dbReference type="InterPro" id="IPR004131">
    <property type="entry name" value="PPase-energised_H-pump"/>
</dbReference>
<proteinExistence type="predicted"/>
<keyword evidence="3 9" id="KW-0812">Transmembrane</keyword>
<keyword evidence="4" id="KW-0460">Magnesium</keyword>
<evidence type="ECO:0000256" key="8">
    <source>
        <dbReference type="ARBA" id="ARBA00023136"/>
    </source>
</evidence>
<evidence type="ECO:0000256" key="9">
    <source>
        <dbReference type="SAM" id="Phobius"/>
    </source>
</evidence>
<feature type="transmembrane region" description="Helical" evidence="9">
    <location>
        <begin position="322"/>
        <end position="345"/>
    </location>
</feature>
<evidence type="ECO:0000256" key="1">
    <source>
        <dbReference type="ARBA" id="ARBA00004127"/>
    </source>
</evidence>
<feature type="transmembrane region" description="Helical" evidence="9">
    <location>
        <begin position="6"/>
        <end position="26"/>
    </location>
</feature>
<feature type="transmembrane region" description="Helical" evidence="9">
    <location>
        <begin position="105"/>
        <end position="133"/>
    </location>
</feature>
<evidence type="ECO:0000313" key="10">
    <source>
        <dbReference type="EMBL" id="OYV03589.1"/>
    </source>
</evidence>
<keyword evidence="5" id="KW-1278">Translocase</keyword>
<evidence type="ECO:0000256" key="4">
    <source>
        <dbReference type="ARBA" id="ARBA00022842"/>
    </source>
</evidence>
<dbReference type="Proteomes" id="UP000216312">
    <property type="component" value="Unassembled WGS sequence"/>
</dbReference>
<keyword evidence="2" id="KW-0813">Transport</keyword>
<evidence type="ECO:0000256" key="2">
    <source>
        <dbReference type="ARBA" id="ARBA00022448"/>
    </source>
</evidence>
<sequence>MNEFAFYLAGCGLLAATVGVIWVRFLSKGDPERSLNSGVYLSTILMIIGTYVIVYRLGLNIGYFWCVIVGLMVGIVIGWVSQYFTSYRYAPTKRLAAIARDGPGVVVISGLGLGMLSTFIPAIIIGVGILISYKLVGPYGVALASFGMLSTLGITLAVDSYGPVADNAGGIAQMAHLPASVRDVTDRLDAVGNTTAAVGKGFAIGSAAFAALGLISAYFVAINKFAVTPVKLSLLDPRLIAGLIFGGMMPYFYGALLIKGVGRIAAKIVDESRRQFRENPDILKGKAKPQYERVIGIAAGGALRSMMLPAVLAIVFPVTIGFVFGPVALAGFLVGALITGLQVGVQMANSGAAMDNAKKY</sequence>
<feature type="transmembrane region" description="Helical" evidence="9">
    <location>
        <begin position="61"/>
        <end position="84"/>
    </location>
</feature>
<gene>
    <name evidence="10" type="ORF">CGW93_00015</name>
</gene>
<keyword evidence="8 9" id="KW-0472">Membrane</keyword>
<feature type="transmembrane region" description="Helical" evidence="9">
    <location>
        <begin position="239"/>
        <end position="258"/>
    </location>
</feature>
<dbReference type="AlphaFoldDB" id="A0A257LVR7"/>
<name>A0A257LVR7_UNCW3</name>
<comment type="caution">
    <text evidence="10">The sequence shown here is derived from an EMBL/GenBank/DDBJ whole genome shotgun (WGS) entry which is preliminary data.</text>
</comment>
<comment type="subcellular location">
    <subcellularLocation>
        <location evidence="1">Endomembrane system</location>
        <topology evidence="1">Multi-pass membrane protein</topology>
    </subcellularLocation>
</comment>
<dbReference type="PANTHER" id="PTHR31998">
    <property type="entry name" value="K(+)-INSENSITIVE PYROPHOSPHATE-ENERGIZED PROTON PUMP"/>
    <property type="match status" value="1"/>
</dbReference>
<dbReference type="GO" id="GO:0009678">
    <property type="term" value="F:diphosphate hydrolysis-driven proton transmembrane transporter activity"/>
    <property type="evidence" value="ECO:0007669"/>
    <property type="project" value="InterPro"/>
</dbReference>
<dbReference type="GO" id="GO:0016020">
    <property type="term" value="C:membrane"/>
    <property type="evidence" value="ECO:0007669"/>
    <property type="project" value="InterPro"/>
</dbReference>
<organism evidence="10 11">
    <name type="scientific">candidate division WOR-3 bacterium 4484_18</name>
    <dbReference type="NCBI Taxonomy" id="2020626"/>
    <lineage>
        <taxon>Bacteria</taxon>
        <taxon>Bacteria division WOR-3</taxon>
    </lineage>
</organism>
<feature type="transmembrane region" description="Helical" evidence="9">
    <location>
        <begin position="139"/>
        <end position="158"/>
    </location>
</feature>
<feature type="transmembrane region" description="Helical" evidence="9">
    <location>
        <begin position="197"/>
        <end position="219"/>
    </location>
</feature>
<evidence type="ECO:0000256" key="5">
    <source>
        <dbReference type="ARBA" id="ARBA00022967"/>
    </source>
</evidence>
<reference evidence="11" key="1">
    <citation type="submission" date="2017-07" db="EMBL/GenBank/DDBJ databases">
        <title>Novel pathways for hydrocarbon cycling and metabolic interdependencies in hydrothermal sediment communities.</title>
        <authorList>
            <person name="Dombrowski N."/>
            <person name="Seitz K."/>
            <person name="Teske A."/>
            <person name="Baker B."/>
        </authorList>
    </citation>
    <scope>NUCLEOTIDE SEQUENCE [LARGE SCALE GENOMIC DNA]</scope>
</reference>
<dbReference type="GO" id="GO:0012505">
    <property type="term" value="C:endomembrane system"/>
    <property type="evidence" value="ECO:0007669"/>
    <property type="project" value="UniProtKB-SubCell"/>
</dbReference>
<feature type="transmembrane region" description="Helical" evidence="9">
    <location>
        <begin position="294"/>
        <end position="316"/>
    </location>
</feature>